<comment type="similarity">
    <text evidence="1">Belongs to the YoeB family.</text>
</comment>
<proteinExistence type="inferred from homology"/>
<dbReference type="AlphaFoldDB" id="A0A1W1CX98"/>
<dbReference type="GO" id="GO:0004519">
    <property type="term" value="F:endonuclease activity"/>
    <property type="evidence" value="ECO:0007669"/>
    <property type="project" value="UniProtKB-KW"/>
</dbReference>
<dbReference type="GO" id="GO:0016787">
    <property type="term" value="F:hydrolase activity"/>
    <property type="evidence" value="ECO:0007669"/>
    <property type="project" value="UniProtKB-KW"/>
</dbReference>
<keyword evidence="2" id="KW-1277">Toxin-antitoxin system</keyword>
<dbReference type="NCBIfam" id="TIGR02116">
    <property type="entry name" value="toxin_Txe_YoeB"/>
    <property type="match status" value="1"/>
</dbReference>
<dbReference type="EMBL" id="FPHI01000050">
    <property type="protein sequence ID" value="SFV70414.1"/>
    <property type="molecule type" value="Genomic_DNA"/>
</dbReference>
<dbReference type="PANTHER" id="PTHR38039:SF1">
    <property type="entry name" value="TOXIN YOEB"/>
    <property type="match status" value="1"/>
</dbReference>
<evidence type="ECO:0000256" key="1">
    <source>
        <dbReference type="ARBA" id="ARBA00008172"/>
    </source>
</evidence>
<evidence type="ECO:0000256" key="4">
    <source>
        <dbReference type="ARBA" id="ARBA00022759"/>
    </source>
</evidence>
<gene>
    <name evidence="7" type="ORF">MNB_SV-3-1484</name>
</gene>
<accession>A0A1W1CX98</accession>
<sequence>MSRVLTWTAEGWKSYVYWQTQDKKTLKRINKLIDATLRDPFEGIGKPEALKENLSGFHSRRIDDMHRLVYVVEKKSIVIISCRNHY</sequence>
<dbReference type="PANTHER" id="PTHR38039">
    <property type="entry name" value="TOXIN YOEB"/>
    <property type="match status" value="1"/>
</dbReference>
<dbReference type="InterPro" id="IPR009614">
    <property type="entry name" value="YoeB_toxin"/>
</dbReference>
<dbReference type="SUPFAM" id="SSF143011">
    <property type="entry name" value="RelE-like"/>
    <property type="match status" value="1"/>
</dbReference>
<evidence type="ECO:0000256" key="3">
    <source>
        <dbReference type="ARBA" id="ARBA00022722"/>
    </source>
</evidence>
<dbReference type="GO" id="GO:0006401">
    <property type="term" value="P:RNA catabolic process"/>
    <property type="evidence" value="ECO:0007669"/>
    <property type="project" value="InterPro"/>
</dbReference>
<dbReference type="InterPro" id="IPR035093">
    <property type="entry name" value="RelE/ParE_toxin_dom_sf"/>
</dbReference>
<evidence type="ECO:0000256" key="5">
    <source>
        <dbReference type="ARBA" id="ARBA00022801"/>
    </source>
</evidence>
<keyword evidence="5" id="KW-0378">Hydrolase</keyword>
<dbReference type="Pfam" id="PF06769">
    <property type="entry name" value="YoeB_toxin"/>
    <property type="match status" value="1"/>
</dbReference>
<keyword evidence="3" id="KW-0540">Nuclease</keyword>
<evidence type="ECO:0000256" key="6">
    <source>
        <dbReference type="ARBA" id="ARBA00030388"/>
    </source>
</evidence>
<dbReference type="Gene3D" id="3.30.2310.20">
    <property type="entry name" value="RelE-like"/>
    <property type="match status" value="1"/>
</dbReference>
<protein>
    <recommendedName>
        <fullName evidence="6">Putative mRNA interferase YoeB</fullName>
    </recommendedName>
</protein>
<name>A0A1W1CX98_9ZZZZ</name>
<keyword evidence="4" id="KW-0255">Endonuclease</keyword>
<dbReference type="GO" id="GO:0045892">
    <property type="term" value="P:negative regulation of DNA-templated transcription"/>
    <property type="evidence" value="ECO:0007669"/>
    <property type="project" value="TreeGrafter"/>
</dbReference>
<reference evidence="7" key="1">
    <citation type="submission" date="2016-10" db="EMBL/GenBank/DDBJ databases">
        <authorList>
            <person name="de Groot N.N."/>
        </authorList>
    </citation>
    <scope>NUCLEOTIDE SEQUENCE</scope>
</reference>
<evidence type="ECO:0000313" key="7">
    <source>
        <dbReference type="EMBL" id="SFV70414.1"/>
    </source>
</evidence>
<evidence type="ECO:0000256" key="2">
    <source>
        <dbReference type="ARBA" id="ARBA00022649"/>
    </source>
</evidence>
<organism evidence="7">
    <name type="scientific">hydrothermal vent metagenome</name>
    <dbReference type="NCBI Taxonomy" id="652676"/>
    <lineage>
        <taxon>unclassified sequences</taxon>
        <taxon>metagenomes</taxon>
        <taxon>ecological metagenomes</taxon>
    </lineage>
</organism>